<proteinExistence type="inferred from homology"/>
<dbReference type="PANTHER" id="PTHR31623:SF117">
    <property type="entry name" value="BAHD ACYLTRANSFERASE"/>
    <property type="match status" value="1"/>
</dbReference>
<keyword evidence="2" id="KW-0808">Transferase</keyword>
<dbReference type="Proteomes" id="UP000813462">
    <property type="component" value="Unassembled WGS sequence"/>
</dbReference>
<keyword evidence="3" id="KW-0012">Acyltransferase</keyword>
<dbReference type="Pfam" id="PF02458">
    <property type="entry name" value="Transferase"/>
    <property type="match status" value="1"/>
</dbReference>
<evidence type="ECO:0000313" key="5">
    <source>
        <dbReference type="Proteomes" id="UP000813462"/>
    </source>
</evidence>
<evidence type="ECO:0000313" key="4">
    <source>
        <dbReference type="EMBL" id="KAH7521761.1"/>
    </source>
</evidence>
<sequence length="126" mass="14408">MQNLVAKMRKAPKKVDKSYGEGIDLEEASMNEVQQYANLLKNDEIDNYNCTSWCRFPFYDAHFGWGTPVWVSVSGVTFRNMVFLMDSRDEDGIEAWLILKEKDMALVGSNKELLAFASPNPSIIYN</sequence>
<evidence type="ECO:0000256" key="1">
    <source>
        <dbReference type="ARBA" id="ARBA00009861"/>
    </source>
</evidence>
<dbReference type="InterPro" id="IPR023213">
    <property type="entry name" value="CAT-like_dom_sf"/>
</dbReference>
<dbReference type="PANTHER" id="PTHR31623">
    <property type="entry name" value="F21J9.9"/>
    <property type="match status" value="1"/>
</dbReference>
<evidence type="ECO:0008006" key="6">
    <source>
        <dbReference type="Google" id="ProtNLM"/>
    </source>
</evidence>
<dbReference type="AlphaFoldDB" id="A0A978V328"/>
<dbReference type="Gene3D" id="3.30.559.10">
    <property type="entry name" value="Chloramphenicol acetyltransferase-like domain"/>
    <property type="match status" value="1"/>
</dbReference>
<comment type="caution">
    <text evidence="4">The sequence shown here is derived from an EMBL/GenBank/DDBJ whole genome shotgun (WGS) entry which is preliminary data.</text>
</comment>
<gene>
    <name evidence="4" type="ORF">FEM48_Zijuj07G0066700</name>
</gene>
<evidence type="ECO:0000256" key="3">
    <source>
        <dbReference type="ARBA" id="ARBA00023315"/>
    </source>
</evidence>
<organism evidence="4 5">
    <name type="scientific">Ziziphus jujuba var. spinosa</name>
    <dbReference type="NCBI Taxonomy" id="714518"/>
    <lineage>
        <taxon>Eukaryota</taxon>
        <taxon>Viridiplantae</taxon>
        <taxon>Streptophyta</taxon>
        <taxon>Embryophyta</taxon>
        <taxon>Tracheophyta</taxon>
        <taxon>Spermatophyta</taxon>
        <taxon>Magnoliopsida</taxon>
        <taxon>eudicotyledons</taxon>
        <taxon>Gunneridae</taxon>
        <taxon>Pentapetalae</taxon>
        <taxon>rosids</taxon>
        <taxon>fabids</taxon>
        <taxon>Rosales</taxon>
        <taxon>Rhamnaceae</taxon>
        <taxon>Paliureae</taxon>
        <taxon>Ziziphus</taxon>
    </lineage>
</organism>
<comment type="similarity">
    <text evidence="1">Belongs to the plant acyltransferase family.</text>
</comment>
<evidence type="ECO:0000256" key="2">
    <source>
        <dbReference type="ARBA" id="ARBA00022679"/>
    </source>
</evidence>
<accession>A0A978V328</accession>
<name>A0A978V328_ZIZJJ</name>
<reference evidence="4" key="1">
    <citation type="journal article" date="2021" name="Front. Plant Sci.">
        <title>Chromosome-Scale Genome Assembly for Chinese Sour Jujube and Insights Into Its Genome Evolution and Domestication Signature.</title>
        <authorList>
            <person name="Shen L.-Y."/>
            <person name="Luo H."/>
            <person name="Wang X.-L."/>
            <person name="Wang X.-M."/>
            <person name="Qiu X.-J."/>
            <person name="Liu H."/>
            <person name="Zhou S.-S."/>
            <person name="Jia K.-H."/>
            <person name="Nie S."/>
            <person name="Bao Y.-T."/>
            <person name="Zhang R.-G."/>
            <person name="Yun Q.-Z."/>
            <person name="Chai Y.-H."/>
            <person name="Lu J.-Y."/>
            <person name="Li Y."/>
            <person name="Zhao S.-W."/>
            <person name="Mao J.-F."/>
            <person name="Jia S.-G."/>
            <person name="Mao Y.-M."/>
        </authorList>
    </citation>
    <scope>NUCLEOTIDE SEQUENCE</scope>
    <source>
        <strain evidence="4">AT0</strain>
        <tissue evidence="4">Leaf</tissue>
    </source>
</reference>
<dbReference type="GO" id="GO:0016746">
    <property type="term" value="F:acyltransferase activity"/>
    <property type="evidence" value="ECO:0007669"/>
    <property type="project" value="UniProtKB-KW"/>
</dbReference>
<protein>
    <recommendedName>
        <fullName evidence="6">BAHD acyltransferase BIA1-like</fullName>
    </recommendedName>
</protein>
<dbReference type="EMBL" id="JAEACU010000007">
    <property type="protein sequence ID" value="KAH7521761.1"/>
    <property type="molecule type" value="Genomic_DNA"/>
</dbReference>